<dbReference type="AlphaFoldDB" id="A0A3N4IDM7"/>
<keyword evidence="2" id="KW-1185">Reference proteome</keyword>
<dbReference type="SUPFAM" id="SSF56112">
    <property type="entry name" value="Protein kinase-like (PK-like)"/>
    <property type="match status" value="1"/>
</dbReference>
<sequence>MAKLSLPPSSLQSLLSALLSNTVLTSSTELSTPLHLNTVYHLKTTAGSFTLKLPPSPSARILRYERHLFPAEHMVTSFLSSQGILPAHPSNGTYIYDPSHELINTSFILKPYLEGQALSTPTKEALAWLKKLNSLTSPTGGYGFFQDATHSTYQSFFLSLFESVLLDGEELLVLLPYEQIRGELAQWKWCLEVEHQTEKEGCFVVFDLALDEILVDGDGKVKGLAGGWERGCWGTWELQNALRGEALSKEYFGENWTGDLGHVGRARLLLHDLLAATCRIVTLFYRQAAMSDEEMSHRKKLVGILQQLSELRSTK</sequence>
<organism evidence="1 2">
    <name type="scientific">Ascobolus immersus RN42</name>
    <dbReference type="NCBI Taxonomy" id="1160509"/>
    <lineage>
        <taxon>Eukaryota</taxon>
        <taxon>Fungi</taxon>
        <taxon>Dikarya</taxon>
        <taxon>Ascomycota</taxon>
        <taxon>Pezizomycotina</taxon>
        <taxon>Pezizomycetes</taxon>
        <taxon>Pezizales</taxon>
        <taxon>Ascobolaceae</taxon>
        <taxon>Ascobolus</taxon>
    </lineage>
</organism>
<accession>A0A3N4IDM7</accession>
<gene>
    <name evidence="1" type="ORF">BJ508DRAFT_414283</name>
</gene>
<dbReference type="InterPro" id="IPR011009">
    <property type="entry name" value="Kinase-like_dom_sf"/>
</dbReference>
<dbReference type="EMBL" id="ML119673">
    <property type="protein sequence ID" value="RPA82250.1"/>
    <property type="molecule type" value="Genomic_DNA"/>
</dbReference>
<protein>
    <recommendedName>
        <fullName evidence="3">Aminoglycoside phosphotransferase domain-containing protein</fullName>
    </recommendedName>
</protein>
<dbReference type="Proteomes" id="UP000275078">
    <property type="component" value="Unassembled WGS sequence"/>
</dbReference>
<evidence type="ECO:0008006" key="3">
    <source>
        <dbReference type="Google" id="ProtNLM"/>
    </source>
</evidence>
<evidence type="ECO:0000313" key="2">
    <source>
        <dbReference type="Proteomes" id="UP000275078"/>
    </source>
</evidence>
<reference evidence="1 2" key="1">
    <citation type="journal article" date="2018" name="Nat. Ecol. Evol.">
        <title>Pezizomycetes genomes reveal the molecular basis of ectomycorrhizal truffle lifestyle.</title>
        <authorList>
            <person name="Murat C."/>
            <person name="Payen T."/>
            <person name="Noel B."/>
            <person name="Kuo A."/>
            <person name="Morin E."/>
            <person name="Chen J."/>
            <person name="Kohler A."/>
            <person name="Krizsan K."/>
            <person name="Balestrini R."/>
            <person name="Da Silva C."/>
            <person name="Montanini B."/>
            <person name="Hainaut M."/>
            <person name="Levati E."/>
            <person name="Barry K.W."/>
            <person name="Belfiori B."/>
            <person name="Cichocki N."/>
            <person name="Clum A."/>
            <person name="Dockter R.B."/>
            <person name="Fauchery L."/>
            <person name="Guy J."/>
            <person name="Iotti M."/>
            <person name="Le Tacon F."/>
            <person name="Lindquist E.A."/>
            <person name="Lipzen A."/>
            <person name="Malagnac F."/>
            <person name="Mello A."/>
            <person name="Molinier V."/>
            <person name="Miyauchi S."/>
            <person name="Poulain J."/>
            <person name="Riccioni C."/>
            <person name="Rubini A."/>
            <person name="Sitrit Y."/>
            <person name="Splivallo R."/>
            <person name="Traeger S."/>
            <person name="Wang M."/>
            <person name="Zifcakova L."/>
            <person name="Wipf D."/>
            <person name="Zambonelli A."/>
            <person name="Paolocci F."/>
            <person name="Nowrousian M."/>
            <person name="Ottonello S."/>
            <person name="Baldrian P."/>
            <person name="Spatafora J.W."/>
            <person name="Henrissat B."/>
            <person name="Nagy L.G."/>
            <person name="Aury J.M."/>
            <person name="Wincker P."/>
            <person name="Grigoriev I.V."/>
            <person name="Bonfante P."/>
            <person name="Martin F.M."/>
        </authorList>
    </citation>
    <scope>NUCLEOTIDE SEQUENCE [LARGE SCALE GENOMIC DNA]</scope>
    <source>
        <strain evidence="1 2">RN42</strain>
    </source>
</reference>
<evidence type="ECO:0000313" key="1">
    <source>
        <dbReference type="EMBL" id="RPA82250.1"/>
    </source>
</evidence>
<proteinExistence type="predicted"/>
<name>A0A3N4IDM7_ASCIM</name>